<gene>
    <name evidence="1" type="ORF">HMPREF0080_00594</name>
</gene>
<protein>
    <submittedName>
        <fullName evidence="1">Uncharacterized protein</fullName>
    </submittedName>
</protein>
<dbReference type="EMBL" id="AGCJ01000018">
    <property type="protein sequence ID" value="EHM42460.1"/>
    <property type="molecule type" value="Genomic_DNA"/>
</dbReference>
<dbReference type="HOGENOM" id="CLU_2598356_0_0_9"/>
<dbReference type="OrthoDB" id="9777242at2"/>
<reference evidence="1 2" key="1">
    <citation type="submission" date="2011-08" db="EMBL/GenBank/DDBJ databases">
        <authorList>
            <person name="Weinstock G."/>
            <person name="Sodergren E."/>
            <person name="Clifton S."/>
            <person name="Fulton L."/>
            <person name="Fulton B."/>
            <person name="Courtney L."/>
            <person name="Fronick C."/>
            <person name="Harrison M."/>
            <person name="Strong C."/>
            <person name="Farmer C."/>
            <person name="Delahaunty K."/>
            <person name="Markovic C."/>
            <person name="Hall O."/>
            <person name="Minx P."/>
            <person name="Tomlinson C."/>
            <person name="Mitreva M."/>
            <person name="Hou S."/>
            <person name="Chen J."/>
            <person name="Wollam A."/>
            <person name="Pepin K.H."/>
            <person name="Johnson M."/>
            <person name="Bhonagiri V."/>
            <person name="Zhang X."/>
            <person name="Suruliraj S."/>
            <person name="Warren W."/>
            <person name="Chinwalla A."/>
            <person name="Mardis E.R."/>
            <person name="Wilson R.K."/>
        </authorList>
    </citation>
    <scope>NUCLEOTIDE SEQUENCE [LARGE SCALE GENOMIC DNA]</scope>
    <source>
        <strain evidence="1 2">F0357</strain>
    </source>
</reference>
<evidence type="ECO:0000313" key="1">
    <source>
        <dbReference type="EMBL" id="EHM42460.1"/>
    </source>
</evidence>
<accession>G9YG30</accession>
<organism evidence="1 2">
    <name type="scientific">Anaeroglobus geminatus F0357</name>
    <dbReference type="NCBI Taxonomy" id="861450"/>
    <lineage>
        <taxon>Bacteria</taxon>
        <taxon>Bacillati</taxon>
        <taxon>Bacillota</taxon>
        <taxon>Negativicutes</taxon>
        <taxon>Veillonellales</taxon>
        <taxon>Veillonellaceae</taxon>
        <taxon>Anaeroglobus</taxon>
    </lineage>
</organism>
<dbReference type="RefSeq" id="WP_006789583.1">
    <property type="nucleotide sequence ID" value="NZ_JH417572.1"/>
</dbReference>
<dbReference type="STRING" id="861450.HMPREF0080_00594"/>
<dbReference type="Proteomes" id="UP000005481">
    <property type="component" value="Unassembled WGS sequence"/>
</dbReference>
<sequence length="79" mass="8667">MSAYLGPIHFWLYNKILFQEDLLDAIAAYAVNNNWLTADEAATYTAADRRELSEAVDGANIHGGPQIVSMTAKVVTQPL</sequence>
<dbReference type="AlphaFoldDB" id="G9YG30"/>
<proteinExistence type="predicted"/>
<comment type="caution">
    <text evidence="1">The sequence shown here is derived from an EMBL/GenBank/DDBJ whole genome shotgun (WGS) entry which is preliminary data.</text>
</comment>
<keyword evidence="2" id="KW-1185">Reference proteome</keyword>
<evidence type="ECO:0000313" key="2">
    <source>
        <dbReference type="Proteomes" id="UP000005481"/>
    </source>
</evidence>
<dbReference type="PATRIC" id="fig|861450.3.peg.569"/>
<name>G9YG30_9FIRM</name>